<evidence type="ECO:0000256" key="8">
    <source>
        <dbReference type="ARBA" id="ARBA00023204"/>
    </source>
</evidence>
<sequence length="204" mass="23046">MKVLSKRQTRILEIIKHSQDEIGEAPTIREIARAIRVKSPHAVSHHLNQLEKRGYIRRNSESSRNIILLADKDHKPSPDLVRVPLVGWSSGGVGILAEENILDWIPISTRFLKQDANIYLLKIKGNSMAPRIEDGDIVIVKKQYTAEAGETIVALLGDETTVKKYIPKEDHIVLQPENSQFEPMIVFPDELRIQGVVKGVLKYC</sequence>
<dbReference type="InterPro" id="IPR006200">
    <property type="entry name" value="LexA"/>
</dbReference>
<evidence type="ECO:0000256" key="4">
    <source>
        <dbReference type="ARBA" id="ARBA00022801"/>
    </source>
</evidence>
<keyword evidence="7" id="KW-0804">Transcription</keyword>
<evidence type="ECO:0000256" key="9">
    <source>
        <dbReference type="ARBA" id="ARBA00023236"/>
    </source>
</evidence>
<protein>
    <submittedName>
        <fullName evidence="12">Repressor LexA</fullName>
    </submittedName>
</protein>
<dbReference type="InterPro" id="IPR050077">
    <property type="entry name" value="LexA_repressor"/>
</dbReference>
<reference evidence="12 13" key="1">
    <citation type="submission" date="2017-07" db="EMBL/GenBank/DDBJ databases">
        <title>Mechanisms for carbon and nitrogen cycling indicate functional differentiation within the Candidate Phyla Radiation.</title>
        <authorList>
            <person name="Danczak R.E."/>
            <person name="Johnston M.D."/>
            <person name="Kenah C."/>
            <person name="Slattery M."/>
            <person name="Wrighton K.C."/>
            <person name="Wilkins M.J."/>
        </authorList>
    </citation>
    <scope>NUCLEOTIDE SEQUENCE [LARGE SCALE GENOMIC DNA]</scope>
    <source>
        <strain evidence="12">Licking1014_96</strain>
    </source>
</reference>
<dbReference type="GO" id="GO:0006508">
    <property type="term" value="P:proteolysis"/>
    <property type="evidence" value="ECO:0007669"/>
    <property type="project" value="InterPro"/>
</dbReference>
<keyword evidence="4" id="KW-0378">Hydrolase</keyword>
<dbReference type="InterPro" id="IPR036390">
    <property type="entry name" value="WH_DNA-bd_sf"/>
</dbReference>
<dbReference type="InterPro" id="IPR011991">
    <property type="entry name" value="ArsR-like_HTH"/>
</dbReference>
<dbReference type="AlphaFoldDB" id="A0A554LEI6"/>
<dbReference type="NCBIfam" id="TIGR00498">
    <property type="entry name" value="lexA"/>
    <property type="match status" value="1"/>
</dbReference>
<dbReference type="GO" id="GO:0003677">
    <property type="term" value="F:DNA binding"/>
    <property type="evidence" value="ECO:0007669"/>
    <property type="project" value="UniProtKB-KW"/>
</dbReference>
<dbReference type="Gene3D" id="2.10.109.10">
    <property type="entry name" value="Umud Fragment, subunit A"/>
    <property type="match status" value="1"/>
</dbReference>
<evidence type="ECO:0000313" key="13">
    <source>
        <dbReference type="Proteomes" id="UP000318296"/>
    </source>
</evidence>
<dbReference type="GO" id="GO:0009432">
    <property type="term" value="P:SOS response"/>
    <property type="evidence" value="ECO:0007669"/>
    <property type="project" value="UniProtKB-KW"/>
</dbReference>
<dbReference type="SUPFAM" id="SSF51306">
    <property type="entry name" value="LexA/Signal peptidase"/>
    <property type="match status" value="1"/>
</dbReference>
<evidence type="ECO:0000256" key="2">
    <source>
        <dbReference type="ARBA" id="ARBA00022705"/>
    </source>
</evidence>
<dbReference type="InterPro" id="IPR036286">
    <property type="entry name" value="LexA/Signal_pep-like_sf"/>
</dbReference>
<dbReference type="InterPro" id="IPR006199">
    <property type="entry name" value="LexA_DNA-bd_dom"/>
</dbReference>
<dbReference type="GO" id="GO:0006281">
    <property type="term" value="P:DNA repair"/>
    <property type="evidence" value="ECO:0007669"/>
    <property type="project" value="UniProtKB-KW"/>
</dbReference>
<evidence type="ECO:0000256" key="5">
    <source>
        <dbReference type="ARBA" id="ARBA00023015"/>
    </source>
</evidence>
<evidence type="ECO:0000313" key="12">
    <source>
        <dbReference type="EMBL" id="TSC91059.1"/>
    </source>
</evidence>
<feature type="domain" description="LexA repressor DNA-binding" evidence="11">
    <location>
        <begin position="1"/>
        <end position="64"/>
    </location>
</feature>
<feature type="domain" description="Peptidase S24/S26A/S26B/S26C" evidence="10">
    <location>
        <begin position="84"/>
        <end position="197"/>
    </location>
</feature>
<evidence type="ECO:0000256" key="7">
    <source>
        <dbReference type="ARBA" id="ARBA00023163"/>
    </source>
</evidence>
<dbReference type="GO" id="GO:0004252">
    <property type="term" value="F:serine-type endopeptidase activity"/>
    <property type="evidence" value="ECO:0007669"/>
    <property type="project" value="InterPro"/>
</dbReference>
<dbReference type="InterPro" id="IPR036388">
    <property type="entry name" value="WH-like_DNA-bd_sf"/>
</dbReference>
<name>A0A554LEI6_9BACT</name>
<dbReference type="Pfam" id="PF01726">
    <property type="entry name" value="LexA_DNA_bind"/>
    <property type="match status" value="1"/>
</dbReference>
<gene>
    <name evidence="12" type="ORF">CEN92_329</name>
</gene>
<dbReference type="GO" id="GO:0006260">
    <property type="term" value="P:DNA replication"/>
    <property type="evidence" value="ECO:0007669"/>
    <property type="project" value="UniProtKB-KW"/>
</dbReference>
<evidence type="ECO:0000259" key="11">
    <source>
        <dbReference type="Pfam" id="PF01726"/>
    </source>
</evidence>
<dbReference type="Proteomes" id="UP000318296">
    <property type="component" value="Unassembled WGS sequence"/>
</dbReference>
<dbReference type="GO" id="GO:0045892">
    <property type="term" value="P:negative regulation of DNA-templated transcription"/>
    <property type="evidence" value="ECO:0007669"/>
    <property type="project" value="InterPro"/>
</dbReference>
<evidence type="ECO:0000256" key="1">
    <source>
        <dbReference type="ARBA" id="ARBA00022491"/>
    </source>
</evidence>
<keyword evidence="8" id="KW-0234">DNA repair</keyword>
<keyword evidence="6" id="KW-0238">DNA-binding</keyword>
<organism evidence="12 13">
    <name type="scientific">Candidatus Berkelbacteria bacterium Licking1014_96</name>
    <dbReference type="NCBI Taxonomy" id="2017149"/>
    <lineage>
        <taxon>Bacteria</taxon>
        <taxon>Candidatus Berkelbacteria</taxon>
    </lineage>
</organism>
<keyword evidence="9" id="KW-0742">SOS response</keyword>
<evidence type="ECO:0000256" key="3">
    <source>
        <dbReference type="ARBA" id="ARBA00022763"/>
    </source>
</evidence>
<dbReference type="Pfam" id="PF00717">
    <property type="entry name" value="Peptidase_S24"/>
    <property type="match status" value="1"/>
</dbReference>
<proteinExistence type="predicted"/>
<keyword evidence="5" id="KW-0805">Transcription regulation</keyword>
<keyword evidence="2" id="KW-0235">DNA replication</keyword>
<accession>A0A554LEI6</accession>
<dbReference type="SUPFAM" id="SSF46785">
    <property type="entry name" value="Winged helix' DNA-binding domain"/>
    <property type="match status" value="1"/>
</dbReference>
<dbReference type="InterPro" id="IPR039418">
    <property type="entry name" value="LexA-like"/>
</dbReference>
<keyword evidence="3" id="KW-0227">DNA damage</keyword>
<dbReference type="PANTHER" id="PTHR33516:SF2">
    <property type="entry name" value="LEXA REPRESSOR-RELATED"/>
    <property type="match status" value="1"/>
</dbReference>
<comment type="caution">
    <text evidence="12">The sequence shown here is derived from an EMBL/GenBank/DDBJ whole genome shotgun (WGS) entry which is preliminary data.</text>
</comment>
<dbReference type="Gene3D" id="1.10.10.10">
    <property type="entry name" value="Winged helix-like DNA-binding domain superfamily/Winged helix DNA-binding domain"/>
    <property type="match status" value="1"/>
</dbReference>
<dbReference type="PANTHER" id="PTHR33516">
    <property type="entry name" value="LEXA REPRESSOR"/>
    <property type="match status" value="1"/>
</dbReference>
<keyword evidence="1" id="KW-0678">Repressor</keyword>
<dbReference type="CDD" id="cd06529">
    <property type="entry name" value="S24_LexA-like"/>
    <property type="match status" value="1"/>
</dbReference>
<evidence type="ECO:0000256" key="6">
    <source>
        <dbReference type="ARBA" id="ARBA00023125"/>
    </source>
</evidence>
<dbReference type="InterPro" id="IPR015927">
    <property type="entry name" value="Peptidase_S24_S26A/B/C"/>
</dbReference>
<dbReference type="CDD" id="cd00090">
    <property type="entry name" value="HTH_ARSR"/>
    <property type="match status" value="1"/>
</dbReference>
<evidence type="ECO:0000259" key="10">
    <source>
        <dbReference type="Pfam" id="PF00717"/>
    </source>
</evidence>
<dbReference type="EMBL" id="VMGH01000048">
    <property type="protein sequence ID" value="TSC91059.1"/>
    <property type="molecule type" value="Genomic_DNA"/>
</dbReference>